<proteinExistence type="predicted"/>
<dbReference type="InterPro" id="IPR050916">
    <property type="entry name" value="SCAN-C2H2_zinc_finger"/>
</dbReference>
<dbReference type="Pfam" id="PF02023">
    <property type="entry name" value="SCAN"/>
    <property type="match status" value="1"/>
</dbReference>
<reference evidence="4" key="1">
    <citation type="submission" date="2025-08" db="UniProtKB">
        <authorList>
            <consortium name="Ensembl"/>
        </authorList>
    </citation>
    <scope>IDENTIFICATION</scope>
</reference>
<evidence type="ECO:0000256" key="1">
    <source>
        <dbReference type="ARBA" id="ARBA00023242"/>
    </source>
</evidence>
<dbReference type="GeneTree" id="ENSGT00960000189285"/>
<protein>
    <recommendedName>
        <fullName evidence="3">SCAN box domain-containing protein</fullName>
    </recommendedName>
</protein>
<sequence length="290" mass="32033">MGPPCIYSSGVVPPEDSSPPLVVPSEILHWPEITPEKHHQAFRAKKAGERKSPRVLWQCLVDLLNKWLRPELLSKEQVYEQILLEQFINDLEEDTQRWVKCHCPTSSREALQLAEQFDTAQGGRRQVRTAKGTEVLVNKNIDFKMDFLSRCGEEGHRVPGVEGQATRPLSNVLRGGKCPGVTWTRGPRKAPLARTQGADPGSDPGRGAVGPEASGEQRGGSTLPSAEQRSPSCWHGPQPPAREQRGGYILPSAEQWVRSCRRGHQPPTRERRSGYAPPSVEPGRSGAAVR</sequence>
<dbReference type="Ensembl" id="ENSCPRT00005009958.1">
    <property type="protein sequence ID" value="ENSCPRP00005008460.1"/>
    <property type="gene ID" value="ENSCPRG00005006036.1"/>
</dbReference>
<dbReference type="AlphaFoldDB" id="A0A7M4EE19"/>
<dbReference type="Gene3D" id="1.10.4020.10">
    <property type="entry name" value="DNA breaking-rejoining enzymes"/>
    <property type="match status" value="1"/>
</dbReference>
<feature type="region of interest" description="Disordered" evidence="2">
    <location>
        <begin position="159"/>
        <end position="290"/>
    </location>
</feature>
<evidence type="ECO:0000313" key="4">
    <source>
        <dbReference type="Ensembl" id="ENSCPRP00005008460.1"/>
    </source>
</evidence>
<keyword evidence="1" id="KW-0539">Nucleus</keyword>
<name>A0A7M4EE19_CROPO</name>
<keyword evidence="5" id="KW-1185">Reference proteome</keyword>
<feature type="compositionally biased region" description="Polar residues" evidence="2">
    <location>
        <begin position="219"/>
        <end position="231"/>
    </location>
</feature>
<dbReference type="InterPro" id="IPR003309">
    <property type="entry name" value="SCAN_dom"/>
</dbReference>
<accession>A0A7M4EE19</accession>
<dbReference type="InterPro" id="IPR038269">
    <property type="entry name" value="SCAN_sf"/>
</dbReference>
<dbReference type="PANTHER" id="PTHR45935">
    <property type="entry name" value="PROTEIN ZBED8-RELATED"/>
    <property type="match status" value="1"/>
</dbReference>
<dbReference type="Proteomes" id="UP000594220">
    <property type="component" value="Unplaced"/>
</dbReference>
<evidence type="ECO:0000256" key="2">
    <source>
        <dbReference type="SAM" id="MobiDB-lite"/>
    </source>
</evidence>
<dbReference type="SUPFAM" id="SSF47353">
    <property type="entry name" value="Retrovirus capsid dimerization domain-like"/>
    <property type="match status" value="1"/>
</dbReference>
<dbReference type="PROSITE" id="PS50804">
    <property type="entry name" value="SCAN_BOX"/>
    <property type="match status" value="1"/>
</dbReference>
<evidence type="ECO:0000313" key="5">
    <source>
        <dbReference type="Proteomes" id="UP000594220"/>
    </source>
</evidence>
<dbReference type="SMART" id="SM00431">
    <property type="entry name" value="SCAN"/>
    <property type="match status" value="1"/>
</dbReference>
<reference evidence="4" key="2">
    <citation type="submission" date="2025-09" db="UniProtKB">
        <authorList>
            <consortium name="Ensembl"/>
        </authorList>
    </citation>
    <scope>IDENTIFICATION</scope>
</reference>
<dbReference type="PANTHER" id="PTHR45935:SF15">
    <property type="entry name" value="SCAN BOX DOMAIN-CONTAINING PROTEIN"/>
    <property type="match status" value="1"/>
</dbReference>
<feature type="domain" description="SCAN box" evidence="3">
    <location>
        <begin position="39"/>
        <end position="118"/>
    </location>
</feature>
<evidence type="ECO:0000259" key="3">
    <source>
        <dbReference type="PROSITE" id="PS50804"/>
    </source>
</evidence>
<organism evidence="4 5">
    <name type="scientific">Crocodylus porosus</name>
    <name type="common">Saltwater crocodile</name>
    <name type="synonym">Estuarine crocodile</name>
    <dbReference type="NCBI Taxonomy" id="8502"/>
    <lineage>
        <taxon>Eukaryota</taxon>
        <taxon>Metazoa</taxon>
        <taxon>Chordata</taxon>
        <taxon>Craniata</taxon>
        <taxon>Vertebrata</taxon>
        <taxon>Euteleostomi</taxon>
        <taxon>Archelosauria</taxon>
        <taxon>Archosauria</taxon>
        <taxon>Crocodylia</taxon>
        <taxon>Longirostres</taxon>
        <taxon>Crocodylidae</taxon>
        <taxon>Crocodylus</taxon>
    </lineage>
</organism>